<dbReference type="Pfam" id="PF00069">
    <property type="entry name" value="Pkinase"/>
    <property type="match status" value="1"/>
</dbReference>
<evidence type="ECO:0000256" key="8">
    <source>
        <dbReference type="ARBA" id="ARBA00048679"/>
    </source>
</evidence>
<reference evidence="12" key="1">
    <citation type="submission" date="2016-04" db="UniProtKB">
        <authorList>
            <consortium name="WormBaseParasite"/>
        </authorList>
    </citation>
    <scope>IDENTIFICATION</scope>
</reference>
<evidence type="ECO:0000256" key="2">
    <source>
        <dbReference type="ARBA" id="ARBA00022527"/>
    </source>
</evidence>
<proteinExistence type="inferred from homology"/>
<evidence type="ECO:0000256" key="7">
    <source>
        <dbReference type="ARBA" id="ARBA00047899"/>
    </source>
</evidence>
<comment type="catalytic activity">
    <reaction evidence="7">
        <text>L-threonyl-[protein] + ATP = O-phospho-L-threonyl-[protein] + ADP + H(+)</text>
        <dbReference type="Rhea" id="RHEA:46608"/>
        <dbReference type="Rhea" id="RHEA-COMP:11060"/>
        <dbReference type="Rhea" id="RHEA-COMP:11605"/>
        <dbReference type="ChEBI" id="CHEBI:15378"/>
        <dbReference type="ChEBI" id="CHEBI:30013"/>
        <dbReference type="ChEBI" id="CHEBI:30616"/>
        <dbReference type="ChEBI" id="CHEBI:61977"/>
        <dbReference type="ChEBI" id="CHEBI:456216"/>
        <dbReference type="EC" id="2.7.11.1"/>
    </reaction>
</comment>
<dbReference type="GO" id="GO:0004674">
    <property type="term" value="F:protein serine/threonine kinase activity"/>
    <property type="evidence" value="ECO:0007669"/>
    <property type="project" value="UniProtKB-KW"/>
</dbReference>
<dbReference type="Proteomes" id="UP000278807">
    <property type="component" value="Unassembled WGS sequence"/>
</dbReference>
<evidence type="ECO:0000256" key="3">
    <source>
        <dbReference type="ARBA" id="ARBA00022679"/>
    </source>
</evidence>
<keyword evidence="2" id="KW-0723">Serine/threonine-protein kinase</keyword>
<evidence type="ECO:0000259" key="9">
    <source>
        <dbReference type="PROSITE" id="PS50011"/>
    </source>
</evidence>
<name>A0A158QHW2_RODNA</name>
<gene>
    <name evidence="10" type="ORF">HNAJ_LOCUS8196</name>
</gene>
<dbReference type="GO" id="GO:0005737">
    <property type="term" value="C:cytoplasm"/>
    <property type="evidence" value="ECO:0007669"/>
    <property type="project" value="TreeGrafter"/>
</dbReference>
<dbReference type="InterPro" id="IPR011009">
    <property type="entry name" value="Kinase-like_dom_sf"/>
</dbReference>
<evidence type="ECO:0000256" key="4">
    <source>
        <dbReference type="ARBA" id="ARBA00022741"/>
    </source>
</evidence>
<feature type="domain" description="Protein kinase" evidence="9">
    <location>
        <begin position="1"/>
        <end position="121"/>
    </location>
</feature>
<evidence type="ECO:0000313" key="11">
    <source>
        <dbReference type="Proteomes" id="UP000278807"/>
    </source>
</evidence>
<dbReference type="WBParaSite" id="HNAJ_0000820001-mRNA-1">
    <property type="protein sequence ID" value="HNAJ_0000820001-mRNA-1"/>
    <property type="gene ID" value="HNAJ_0000820001"/>
</dbReference>
<keyword evidence="4" id="KW-0547">Nucleotide-binding</keyword>
<keyword evidence="6" id="KW-0067">ATP-binding</keyword>
<keyword evidence="5" id="KW-0418">Kinase</keyword>
<dbReference type="STRING" id="102285.A0A158QHW2"/>
<dbReference type="PANTHER" id="PTHR48012:SF10">
    <property type="entry name" value="FI20177P1"/>
    <property type="match status" value="1"/>
</dbReference>
<dbReference type="PANTHER" id="PTHR48012">
    <property type="entry name" value="STERILE20-LIKE KINASE, ISOFORM B-RELATED"/>
    <property type="match status" value="1"/>
</dbReference>
<dbReference type="EMBL" id="UZAE01012220">
    <property type="protein sequence ID" value="VDO04069.1"/>
    <property type="molecule type" value="Genomic_DNA"/>
</dbReference>
<accession>A0A158QHW2</accession>
<evidence type="ECO:0000256" key="1">
    <source>
        <dbReference type="ARBA" id="ARBA00008874"/>
    </source>
</evidence>
<evidence type="ECO:0000256" key="6">
    <source>
        <dbReference type="ARBA" id="ARBA00022840"/>
    </source>
</evidence>
<dbReference type="InterPro" id="IPR050629">
    <property type="entry name" value="STE20/SPS1-PAK"/>
</dbReference>
<evidence type="ECO:0000313" key="10">
    <source>
        <dbReference type="EMBL" id="VDO04069.1"/>
    </source>
</evidence>
<reference evidence="10 11" key="2">
    <citation type="submission" date="2018-11" db="EMBL/GenBank/DDBJ databases">
        <authorList>
            <consortium name="Pathogen Informatics"/>
        </authorList>
    </citation>
    <scope>NUCLEOTIDE SEQUENCE [LARGE SCALE GENOMIC DNA]</scope>
</reference>
<dbReference type="InterPro" id="IPR000719">
    <property type="entry name" value="Prot_kinase_dom"/>
</dbReference>
<organism evidence="12">
    <name type="scientific">Rodentolepis nana</name>
    <name type="common">Dwarf tapeworm</name>
    <name type="synonym">Hymenolepis nana</name>
    <dbReference type="NCBI Taxonomy" id="102285"/>
    <lineage>
        <taxon>Eukaryota</taxon>
        <taxon>Metazoa</taxon>
        <taxon>Spiralia</taxon>
        <taxon>Lophotrochozoa</taxon>
        <taxon>Platyhelminthes</taxon>
        <taxon>Cestoda</taxon>
        <taxon>Eucestoda</taxon>
        <taxon>Cyclophyllidea</taxon>
        <taxon>Hymenolepididae</taxon>
        <taxon>Rodentolepis</taxon>
    </lineage>
</organism>
<comment type="similarity">
    <text evidence="1">Belongs to the protein kinase superfamily. STE Ser/Thr protein kinase family. STE20 subfamily.</text>
</comment>
<dbReference type="OrthoDB" id="10016527at2759"/>
<dbReference type="AlphaFoldDB" id="A0A158QHW2"/>
<keyword evidence="11" id="KW-1185">Reference proteome</keyword>
<dbReference type="GO" id="GO:0005524">
    <property type="term" value="F:ATP binding"/>
    <property type="evidence" value="ECO:0007669"/>
    <property type="project" value="UniProtKB-KW"/>
</dbReference>
<protein>
    <submittedName>
        <fullName evidence="12">Protein kinase domain-containing protein</fullName>
    </submittedName>
</protein>
<evidence type="ECO:0000313" key="12">
    <source>
        <dbReference type="WBParaSite" id="HNAJ_0000820001-mRNA-1"/>
    </source>
</evidence>
<sequence length="149" mass="16631">MEQESSILPRVKVIDTEKSDGYDTRADVWSLGVTGIELWEAEPPLAGVPPMKAFSMITHGPHPLSLYPSKPPPDIDVSPDDVLIPVTDQMPAEMYDFLTKCLDKDKSRRPSSAELLQHRFLAGVPHYLQKLSAMLTDFHKAQDAHLEVP</sequence>
<keyword evidence="3" id="KW-0808">Transferase</keyword>
<dbReference type="PROSITE" id="PS50011">
    <property type="entry name" value="PROTEIN_KINASE_DOM"/>
    <property type="match status" value="1"/>
</dbReference>
<comment type="catalytic activity">
    <reaction evidence="8">
        <text>L-seryl-[protein] + ATP = O-phospho-L-seryl-[protein] + ADP + H(+)</text>
        <dbReference type="Rhea" id="RHEA:17989"/>
        <dbReference type="Rhea" id="RHEA-COMP:9863"/>
        <dbReference type="Rhea" id="RHEA-COMP:11604"/>
        <dbReference type="ChEBI" id="CHEBI:15378"/>
        <dbReference type="ChEBI" id="CHEBI:29999"/>
        <dbReference type="ChEBI" id="CHEBI:30616"/>
        <dbReference type="ChEBI" id="CHEBI:83421"/>
        <dbReference type="ChEBI" id="CHEBI:456216"/>
        <dbReference type="EC" id="2.7.11.1"/>
    </reaction>
</comment>
<dbReference type="SUPFAM" id="SSF56112">
    <property type="entry name" value="Protein kinase-like (PK-like)"/>
    <property type="match status" value="1"/>
</dbReference>
<evidence type="ECO:0000256" key="5">
    <source>
        <dbReference type="ARBA" id="ARBA00022777"/>
    </source>
</evidence>
<dbReference type="Gene3D" id="1.10.510.10">
    <property type="entry name" value="Transferase(Phosphotransferase) domain 1"/>
    <property type="match status" value="1"/>
</dbReference>